<gene>
    <name evidence="4" type="ORF">A2U01_0014240</name>
</gene>
<sequence>MVVMLIVVLFVVLTNLECGVQADAAEKQKMASTSATGQSQPKSGVKLSKEEEMKRAQDAEREKRAAAAERRMAALKIQANNSTTSEANKSGLAGDILCSCCNSSLAGKVPFHRYNYKYCSTSCMHLHKEILEDG</sequence>
<dbReference type="InterPro" id="IPR041540">
    <property type="entry name" value="VATC"/>
</dbReference>
<organism evidence="4 5">
    <name type="scientific">Trifolium medium</name>
    <dbReference type="NCBI Taxonomy" id="97028"/>
    <lineage>
        <taxon>Eukaryota</taxon>
        <taxon>Viridiplantae</taxon>
        <taxon>Streptophyta</taxon>
        <taxon>Embryophyta</taxon>
        <taxon>Tracheophyta</taxon>
        <taxon>Spermatophyta</taxon>
        <taxon>Magnoliopsida</taxon>
        <taxon>eudicotyledons</taxon>
        <taxon>Gunneridae</taxon>
        <taxon>Pentapetalae</taxon>
        <taxon>rosids</taxon>
        <taxon>fabids</taxon>
        <taxon>Fabales</taxon>
        <taxon>Fabaceae</taxon>
        <taxon>Papilionoideae</taxon>
        <taxon>50 kb inversion clade</taxon>
        <taxon>NPAAA clade</taxon>
        <taxon>Hologalegina</taxon>
        <taxon>IRL clade</taxon>
        <taxon>Trifolieae</taxon>
        <taxon>Trifolium</taxon>
    </lineage>
</organism>
<dbReference type="PANTHER" id="PTHR16036">
    <property type="entry name" value="ANKYRIN REPEAT AND ZINC FINGER DOMAIN-CONTAINING PROTEIN 1"/>
    <property type="match status" value="1"/>
</dbReference>
<feature type="compositionally biased region" description="Polar residues" evidence="1">
    <location>
        <begin position="30"/>
        <end position="42"/>
    </location>
</feature>
<dbReference type="Pfam" id="PF18716">
    <property type="entry name" value="VATC"/>
    <property type="match status" value="1"/>
</dbReference>
<reference evidence="4 5" key="1">
    <citation type="journal article" date="2018" name="Front. Plant Sci.">
        <title>Red Clover (Trifolium pratense) and Zigzag Clover (T. medium) - A Picture of Genomic Similarities and Differences.</title>
        <authorList>
            <person name="Dluhosova J."/>
            <person name="Istvanek J."/>
            <person name="Nedelnik J."/>
            <person name="Repkova J."/>
        </authorList>
    </citation>
    <scope>NUCLEOTIDE SEQUENCE [LARGE SCALE GENOMIC DNA]</scope>
    <source>
        <strain evidence="5">cv. 10/8</strain>
        <tissue evidence="4">Leaf</tissue>
    </source>
</reference>
<proteinExistence type="predicted"/>
<keyword evidence="5" id="KW-1185">Reference proteome</keyword>
<dbReference type="Proteomes" id="UP000265520">
    <property type="component" value="Unassembled WGS sequence"/>
</dbReference>
<feature type="compositionally biased region" description="Basic and acidic residues" evidence="1">
    <location>
        <begin position="47"/>
        <end position="65"/>
    </location>
</feature>
<dbReference type="PANTHER" id="PTHR16036:SF2">
    <property type="entry name" value="TRNA ENDONUCLEASE ANKZF1"/>
    <property type="match status" value="1"/>
</dbReference>
<evidence type="ECO:0000256" key="1">
    <source>
        <dbReference type="SAM" id="MobiDB-lite"/>
    </source>
</evidence>
<feature type="signal peptide" evidence="2">
    <location>
        <begin position="1"/>
        <end position="22"/>
    </location>
</feature>
<feature type="region of interest" description="Disordered" evidence="1">
    <location>
        <begin position="29"/>
        <end position="65"/>
    </location>
</feature>
<dbReference type="GO" id="GO:0036503">
    <property type="term" value="P:ERAD pathway"/>
    <property type="evidence" value="ECO:0007669"/>
    <property type="project" value="TreeGrafter"/>
</dbReference>
<feature type="chain" id="PRO_5017299564" evidence="2">
    <location>
        <begin position="23"/>
        <end position="134"/>
    </location>
</feature>
<comment type="caution">
    <text evidence="4">The sequence shown here is derived from an EMBL/GenBank/DDBJ whole genome shotgun (WGS) entry which is preliminary data.</text>
</comment>
<accession>A0A392N131</accession>
<name>A0A392N131_9FABA</name>
<keyword evidence="2" id="KW-0732">Signal</keyword>
<dbReference type="EMBL" id="LXQA010024600">
    <property type="protein sequence ID" value="MCH93292.1"/>
    <property type="molecule type" value="Genomic_DNA"/>
</dbReference>
<evidence type="ECO:0000313" key="4">
    <source>
        <dbReference type="EMBL" id="MCH93292.1"/>
    </source>
</evidence>
<dbReference type="InterPro" id="IPR047139">
    <property type="entry name" value="ANKZ1/VMS1"/>
</dbReference>
<evidence type="ECO:0000313" key="5">
    <source>
        <dbReference type="Proteomes" id="UP000265520"/>
    </source>
</evidence>
<dbReference type="AlphaFoldDB" id="A0A392N131"/>
<evidence type="ECO:0000259" key="3">
    <source>
        <dbReference type="Pfam" id="PF18716"/>
    </source>
</evidence>
<evidence type="ECO:0000256" key="2">
    <source>
        <dbReference type="SAM" id="SignalP"/>
    </source>
</evidence>
<feature type="domain" description="Vms1-associating treble clef" evidence="3">
    <location>
        <begin position="98"/>
        <end position="129"/>
    </location>
</feature>
<protein>
    <submittedName>
        <fullName evidence="4">Ankyrin repeat and zinc finger domain-containing protein 1-like</fullName>
    </submittedName>
</protein>